<dbReference type="PRINTS" id="PR00047">
    <property type="entry name" value="STROIDFINGER"/>
</dbReference>
<dbReference type="InterPro" id="IPR050274">
    <property type="entry name" value="Nuclear_hormone_rcpt_NR2"/>
</dbReference>
<reference evidence="15" key="1">
    <citation type="submission" date="2023-06" db="EMBL/GenBank/DDBJ databases">
        <title>Genomic analysis of the entomopathogenic nematode Steinernema hermaphroditum.</title>
        <authorList>
            <person name="Schwarz E.M."/>
            <person name="Heppert J.K."/>
            <person name="Baniya A."/>
            <person name="Schwartz H.T."/>
            <person name="Tan C.-H."/>
            <person name="Antoshechkin I."/>
            <person name="Sternberg P.W."/>
            <person name="Goodrich-Blair H."/>
            <person name="Dillman A.R."/>
        </authorList>
    </citation>
    <scope>NUCLEOTIDE SEQUENCE</scope>
    <source>
        <strain evidence="15">PS9179</strain>
        <tissue evidence="15">Whole animal</tissue>
    </source>
</reference>
<dbReference type="Proteomes" id="UP001175271">
    <property type="component" value="Unassembled WGS sequence"/>
</dbReference>
<evidence type="ECO:0000256" key="6">
    <source>
        <dbReference type="ARBA" id="ARBA00023015"/>
    </source>
</evidence>
<dbReference type="PROSITE" id="PS51843">
    <property type="entry name" value="NR_LBD"/>
    <property type="match status" value="1"/>
</dbReference>
<dbReference type="SMART" id="SM00430">
    <property type="entry name" value="HOLI"/>
    <property type="match status" value="1"/>
</dbReference>
<keyword evidence="4 11" id="KW-0863">Zinc-finger</keyword>
<evidence type="ECO:0000256" key="12">
    <source>
        <dbReference type="SAM" id="MobiDB-lite"/>
    </source>
</evidence>
<accession>A0AA39LP59</accession>
<evidence type="ECO:0000256" key="7">
    <source>
        <dbReference type="ARBA" id="ARBA00023125"/>
    </source>
</evidence>
<protein>
    <recommendedName>
        <fullName evidence="17">Nuclear receptor domain-containing protein</fullName>
    </recommendedName>
</protein>
<dbReference type="GO" id="GO:0005634">
    <property type="term" value="C:nucleus"/>
    <property type="evidence" value="ECO:0007669"/>
    <property type="project" value="UniProtKB-SubCell"/>
</dbReference>
<evidence type="ECO:0000256" key="10">
    <source>
        <dbReference type="ARBA" id="ARBA00023242"/>
    </source>
</evidence>
<feature type="region of interest" description="Disordered" evidence="12">
    <location>
        <begin position="224"/>
        <end position="252"/>
    </location>
</feature>
<dbReference type="SMART" id="SM00399">
    <property type="entry name" value="ZnF_C4"/>
    <property type="match status" value="1"/>
</dbReference>
<evidence type="ECO:0000256" key="4">
    <source>
        <dbReference type="ARBA" id="ARBA00022771"/>
    </source>
</evidence>
<keyword evidence="8 11" id="KW-0804">Transcription</keyword>
<evidence type="ECO:0000256" key="5">
    <source>
        <dbReference type="ARBA" id="ARBA00022833"/>
    </source>
</evidence>
<evidence type="ECO:0000256" key="9">
    <source>
        <dbReference type="ARBA" id="ARBA00023170"/>
    </source>
</evidence>
<dbReference type="InterPro" id="IPR001628">
    <property type="entry name" value="Znf_hrmn_rcpt"/>
</dbReference>
<dbReference type="FunFam" id="3.30.50.10:FF:000030">
    <property type="entry name" value="Nuclear Hormone Receptor family"/>
    <property type="match status" value="1"/>
</dbReference>
<evidence type="ECO:0000256" key="3">
    <source>
        <dbReference type="ARBA" id="ARBA00022723"/>
    </source>
</evidence>
<organism evidence="15 16">
    <name type="scientific">Steinernema hermaphroditum</name>
    <dbReference type="NCBI Taxonomy" id="289476"/>
    <lineage>
        <taxon>Eukaryota</taxon>
        <taxon>Metazoa</taxon>
        <taxon>Ecdysozoa</taxon>
        <taxon>Nematoda</taxon>
        <taxon>Chromadorea</taxon>
        <taxon>Rhabditida</taxon>
        <taxon>Tylenchina</taxon>
        <taxon>Panagrolaimomorpha</taxon>
        <taxon>Strongyloidoidea</taxon>
        <taxon>Steinernematidae</taxon>
        <taxon>Steinernema</taxon>
    </lineage>
</organism>
<keyword evidence="3 11" id="KW-0479">Metal-binding</keyword>
<comment type="subcellular location">
    <subcellularLocation>
        <location evidence="1 11">Nucleus</location>
    </subcellularLocation>
</comment>
<dbReference type="GO" id="GO:0008270">
    <property type="term" value="F:zinc ion binding"/>
    <property type="evidence" value="ECO:0007669"/>
    <property type="project" value="UniProtKB-KW"/>
</dbReference>
<dbReference type="PRINTS" id="PR00398">
    <property type="entry name" value="STRDHORMONER"/>
</dbReference>
<evidence type="ECO:0000259" key="14">
    <source>
        <dbReference type="PROSITE" id="PS51843"/>
    </source>
</evidence>
<comment type="caution">
    <text evidence="15">The sequence shown here is derived from an EMBL/GenBank/DDBJ whole genome shotgun (WGS) entry which is preliminary data.</text>
</comment>
<dbReference type="SUPFAM" id="SSF57716">
    <property type="entry name" value="Glucocorticoid receptor-like (DNA-binding domain)"/>
    <property type="match status" value="1"/>
</dbReference>
<dbReference type="InterPro" id="IPR049636">
    <property type="entry name" value="HNF4-like_DBD"/>
</dbReference>
<evidence type="ECO:0000256" key="8">
    <source>
        <dbReference type="ARBA" id="ARBA00023163"/>
    </source>
</evidence>
<sequence>MCTLEIGVLGGLSGKAHGSANAFLASGDRAGFAPGSRRPHQAPVPVIEYCIAKISVCHSKIATTLSPLGRSAAGAFSCIPKSADPSGSLRNSLRRPSDLRSQSLQSKMFESRPHGLVAEPSTASSTVTLDFCVVCGDKAIGKHYGAVACNGCKGFFRRSVWQNLQYTCRFNKQCNIDKDHRNACRYCRFQKCLADGMRPEAIQNERDRIGSTKRSRKRVLPVHLQTPGAPGALSCSDGTSDSDDSLPVSHAAPNSLVDSKKVIDALLDVEVRLHGDQAVSAVLFGGDADVDKQSARQRTINTMINWANLLAPLPEFGFNDKVLLLKHTSAAFGLLNTLQRSMTSAHIVLPNDTYLSLTSIYNSDAVSIVTRIFDELLSPLRRIQLEQAEFSCLKAFVLLTPDVSGLSIPTRDRLREARDGFSRALFTYLAQSQSAADASVRLSNLLLLVPALFSVAQAIADNVFLGPLFGLADPPRTTAPVPVSSMEQKAALVPSTSPQTVISPEPSPVSVSPSLSKPEPLLFASTLPATTVFSPVVSHPLLFTTPTTISSLNHLFV</sequence>
<dbReference type="InterPro" id="IPR013088">
    <property type="entry name" value="Znf_NHR/GATA"/>
</dbReference>
<dbReference type="Pfam" id="PF00105">
    <property type="entry name" value="zf-C4"/>
    <property type="match status" value="1"/>
</dbReference>
<keyword evidence="5 11" id="KW-0862">Zinc</keyword>
<keyword evidence="10 11" id="KW-0539">Nucleus</keyword>
<dbReference type="AlphaFoldDB" id="A0AA39LP59"/>
<evidence type="ECO:0000313" key="16">
    <source>
        <dbReference type="Proteomes" id="UP001175271"/>
    </source>
</evidence>
<proteinExistence type="inferred from homology"/>
<evidence type="ECO:0008006" key="17">
    <source>
        <dbReference type="Google" id="ProtNLM"/>
    </source>
</evidence>
<dbReference type="PANTHER" id="PTHR24083">
    <property type="entry name" value="NUCLEAR HORMONE RECEPTOR"/>
    <property type="match status" value="1"/>
</dbReference>
<dbReference type="PROSITE" id="PS51030">
    <property type="entry name" value="NUCLEAR_REC_DBD_2"/>
    <property type="match status" value="1"/>
</dbReference>
<dbReference type="Gene3D" id="1.10.565.10">
    <property type="entry name" value="Retinoid X Receptor"/>
    <property type="match status" value="1"/>
</dbReference>
<dbReference type="PROSITE" id="PS00031">
    <property type="entry name" value="NUCLEAR_REC_DBD_1"/>
    <property type="match status" value="1"/>
</dbReference>
<comment type="similarity">
    <text evidence="2 11">Belongs to the nuclear hormone receptor family.</text>
</comment>
<dbReference type="SUPFAM" id="SSF48508">
    <property type="entry name" value="Nuclear receptor ligand-binding domain"/>
    <property type="match status" value="1"/>
</dbReference>
<dbReference type="EMBL" id="JAUCMV010000004">
    <property type="protein sequence ID" value="KAK0404433.1"/>
    <property type="molecule type" value="Genomic_DNA"/>
</dbReference>
<gene>
    <name evidence="15" type="ORF">QR680_017452</name>
</gene>
<name>A0AA39LP59_9BILA</name>
<feature type="domain" description="NR LBD" evidence="14">
    <location>
        <begin position="258"/>
        <end position="485"/>
    </location>
</feature>
<evidence type="ECO:0000259" key="13">
    <source>
        <dbReference type="PROSITE" id="PS51030"/>
    </source>
</evidence>
<evidence type="ECO:0000313" key="15">
    <source>
        <dbReference type="EMBL" id="KAK0404433.1"/>
    </source>
</evidence>
<feature type="domain" description="Nuclear receptor" evidence="13">
    <location>
        <begin position="129"/>
        <end position="204"/>
    </location>
</feature>
<dbReference type="InterPro" id="IPR001723">
    <property type="entry name" value="Nuclear_hrmn_rcpt"/>
</dbReference>
<evidence type="ECO:0000256" key="2">
    <source>
        <dbReference type="ARBA" id="ARBA00005993"/>
    </source>
</evidence>
<keyword evidence="6 11" id="KW-0805">Transcription regulation</keyword>
<dbReference type="InterPro" id="IPR000536">
    <property type="entry name" value="Nucl_hrmn_rcpt_lig-bd"/>
</dbReference>
<dbReference type="CDD" id="cd06960">
    <property type="entry name" value="NR_DBD_HNF4A"/>
    <property type="match status" value="1"/>
</dbReference>
<dbReference type="InterPro" id="IPR035500">
    <property type="entry name" value="NHR-like_dom_sf"/>
</dbReference>
<dbReference type="Pfam" id="PF00104">
    <property type="entry name" value="Hormone_recep"/>
    <property type="match status" value="1"/>
</dbReference>
<evidence type="ECO:0000256" key="11">
    <source>
        <dbReference type="RuleBase" id="RU004334"/>
    </source>
</evidence>
<keyword evidence="16" id="KW-1185">Reference proteome</keyword>
<dbReference type="Gene3D" id="3.30.50.10">
    <property type="entry name" value="Erythroid Transcription Factor GATA-1, subunit A"/>
    <property type="match status" value="1"/>
</dbReference>
<dbReference type="GO" id="GO:0000978">
    <property type="term" value="F:RNA polymerase II cis-regulatory region sequence-specific DNA binding"/>
    <property type="evidence" value="ECO:0007669"/>
    <property type="project" value="InterPro"/>
</dbReference>
<dbReference type="GO" id="GO:0003700">
    <property type="term" value="F:DNA-binding transcription factor activity"/>
    <property type="evidence" value="ECO:0007669"/>
    <property type="project" value="InterPro"/>
</dbReference>
<evidence type="ECO:0000256" key="1">
    <source>
        <dbReference type="ARBA" id="ARBA00004123"/>
    </source>
</evidence>
<keyword evidence="7 11" id="KW-0238">DNA-binding</keyword>
<keyword evidence="9 11" id="KW-0675">Receptor</keyword>